<evidence type="ECO:0000256" key="3">
    <source>
        <dbReference type="ARBA" id="ARBA00022840"/>
    </source>
</evidence>
<sequence length="920" mass="103864">MRRISSMNVGVLALTFLVGLVVANGLAIIGIDLGTDYMKVGVVRPGRSFEIVLNEVSKRKSQTMLSIFEGEREYGTNAFGMYTRKPKSALLRLKDLIGKSADHPAFENLEKHGYIYEVVVDETSKDSGFKLKFDTKTEEDDRSLFRVEELIAMILQYAKRIAEDYSETTVKDAVITVPSYFSQFEREALLDAAEIAGLNVLTLVDENAAAALQHGIYKEFPNETSTILIYNMGAASTQVTVVDFWGKPVKNSKNLTQLAVRAKAWDETLGGSEFDLRVAKYLAEIFNEQNDLKGDKAIQNFARPMARIRKEAIKIKEVLSANEEIPVSIQSLLNDIDLFTSISRKGLESMSEDLFERVTKPIDEALKKAGITKSDLDGVEIIGGSVRIPKVKQILTDYFTTEDDSELELGQHLNGDEAMALGAVFIGANLSKGFRVRNIGFTDITTFPVGVDIFNLEAEEDDQWNKHALLFNHNNSLNSRKVVTFQHIKDITCTLTDEGNSVPLAQYDVKGIIEANDKYGHLGKPKVSLTFLLSLNGTAELVKAEATFIEKIVYENETKDEENKTTDVKDENDDEKAEKEDEKAEKEVEKDDEKDDKNGDGKDDEKDDEKDDRKDDEKGKEKENEKDENSNSTKTKKPKGPSKKTHRVKLSFERMDKGVPQKGLSAEEKKEGKALLAKWKILEAAKALHEQARNELESFVFACRDRLRSNEEDVAKVSSEEDVQKLFNDLEEVEDWLYEEGENAETTEYKSKQKELAKRVNKIFSRIGEMIQLPLTKKAARELVTTLKTQIANWTVERPWISEEEFEVLQKQMNSFVSWLDNAEAEQDALSSQDDPVLTSVAIVNELEQINFAVEQILKRRKPRPKKPKVNKTKIEENSSKTENEETVKEESDGTEDTEEEKQNEDTANDESEGEAHDEL</sequence>
<keyword evidence="4" id="KW-0143">Chaperone</keyword>
<evidence type="ECO:0000256" key="1">
    <source>
        <dbReference type="ARBA" id="ARBA00022741"/>
    </source>
</evidence>
<keyword evidence="6" id="KW-0732">Signal</keyword>
<feature type="compositionally biased region" description="Basic residues" evidence="5">
    <location>
        <begin position="634"/>
        <end position="649"/>
    </location>
</feature>
<keyword evidence="3" id="KW-0067">ATP-binding</keyword>
<dbReference type="Gene3D" id="3.30.420.40">
    <property type="match status" value="2"/>
</dbReference>
<evidence type="ECO:0000256" key="4">
    <source>
        <dbReference type="ARBA" id="ARBA00023186"/>
    </source>
</evidence>
<feature type="compositionally biased region" description="Acidic residues" evidence="5">
    <location>
        <begin position="893"/>
        <end position="913"/>
    </location>
</feature>
<protein>
    <submittedName>
        <fullName evidence="7">Uncharacterized protein</fullName>
    </submittedName>
</protein>
<dbReference type="SUPFAM" id="SSF100934">
    <property type="entry name" value="Heat shock protein 70kD (HSP70), C-terminal subdomain"/>
    <property type="match status" value="1"/>
</dbReference>
<feature type="compositionally biased region" description="Basic and acidic residues" evidence="5">
    <location>
        <begin position="558"/>
        <end position="569"/>
    </location>
</feature>
<feature type="region of interest" description="Disordered" evidence="5">
    <location>
        <begin position="861"/>
        <end position="920"/>
    </location>
</feature>
<feature type="compositionally biased region" description="Basic residues" evidence="5">
    <location>
        <begin position="861"/>
        <end position="872"/>
    </location>
</feature>
<feature type="compositionally biased region" description="Basic and acidic residues" evidence="5">
    <location>
        <begin position="576"/>
        <end position="604"/>
    </location>
</feature>
<proteinExistence type="predicted"/>
<dbReference type="GO" id="GO:0030968">
    <property type="term" value="P:endoplasmic reticulum unfolded protein response"/>
    <property type="evidence" value="ECO:0007669"/>
    <property type="project" value="TreeGrafter"/>
</dbReference>
<accession>A0A7S3PFX8</accession>
<feature type="compositionally biased region" description="Basic and acidic residues" evidence="5">
    <location>
        <begin position="611"/>
        <end position="629"/>
    </location>
</feature>
<reference evidence="7" key="1">
    <citation type="submission" date="2021-01" db="EMBL/GenBank/DDBJ databases">
        <authorList>
            <person name="Corre E."/>
            <person name="Pelletier E."/>
            <person name="Niang G."/>
            <person name="Scheremetjew M."/>
            <person name="Finn R."/>
            <person name="Kale V."/>
            <person name="Holt S."/>
            <person name="Cochrane G."/>
            <person name="Meng A."/>
            <person name="Brown T."/>
            <person name="Cohen L."/>
        </authorList>
    </citation>
    <scope>NUCLEOTIDE SEQUENCE</scope>
    <source>
        <strain evidence="7">GSBS06</strain>
    </source>
</reference>
<dbReference type="Gene3D" id="2.60.34.10">
    <property type="entry name" value="Substrate Binding Domain Of DNAk, Chain A, domain 1"/>
    <property type="match status" value="1"/>
</dbReference>
<feature type="signal peptide" evidence="6">
    <location>
        <begin position="1"/>
        <end position="23"/>
    </location>
</feature>
<organism evidence="7">
    <name type="scientific">Aplanochytrium stocchinoi</name>
    <dbReference type="NCBI Taxonomy" id="215587"/>
    <lineage>
        <taxon>Eukaryota</taxon>
        <taxon>Sar</taxon>
        <taxon>Stramenopiles</taxon>
        <taxon>Bigyra</taxon>
        <taxon>Labyrinthulomycetes</taxon>
        <taxon>Thraustochytrida</taxon>
        <taxon>Thraustochytriidae</taxon>
        <taxon>Aplanochytrium</taxon>
    </lineage>
</organism>
<dbReference type="InterPro" id="IPR029048">
    <property type="entry name" value="HSP70_C_sf"/>
</dbReference>
<evidence type="ECO:0000256" key="5">
    <source>
        <dbReference type="SAM" id="MobiDB-lite"/>
    </source>
</evidence>
<feature type="region of interest" description="Disordered" evidence="5">
    <location>
        <begin position="558"/>
        <end position="670"/>
    </location>
</feature>
<dbReference type="FunFam" id="3.90.640.10:FF:000003">
    <property type="entry name" value="Molecular chaperone DnaK"/>
    <property type="match status" value="1"/>
</dbReference>
<dbReference type="Pfam" id="PF00012">
    <property type="entry name" value="HSP70"/>
    <property type="match status" value="1"/>
</dbReference>
<dbReference type="Gene3D" id="1.20.1270.10">
    <property type="match status" value="1"/>
</dbReference>
<dbReference type="InterPro" id="IPR013126">
    <property type="entry name" value="Hsp_70_fam"/>
</dbReference>
<gene>
    <name evidence="7" type="ORF">ASTO00021_LOCUS7525</name>
</gene>
<dbReference type="PRINTS" id="PR00301">
    <property type="entry name" value="HEATSHOCK70"/>
</dbReference>
<dbReference type="SUPFAM" id="SSF53067">
    <property type="entry name" value="Actin-like ATPase domain"/>
    <property type="match status" value="2"/>
</dbReference>
<evidence type="ECO:0000256" key="6">
    <source>
        <dbReference type="SAM" id="SignalP"/>
    </source>
</evidence>
<dbReference type="AlphaFoldDB" id="A0A7S3PFX8"/>
<keyword evidence="2" id="KW-0256">Endoplasmic reticulum</keyword>
<dbReference type="CDD" id="cd10230">
    <property type="entry name" value="ASKHA_NBD_HSP70_HYOU1"/>
    <property type="match status" value="1"/>
</dbReference>
<dbReference type="Gene3D" id="3.90.640.10">
    <property type="entry name" value="Actin, Chain A, domain 4"/>
    <property type="match status" value="1"/>
</dbReference>
<evidence type="ECO:0000256" key="2">
    <source>
        <dbReference type="ARBA" id="ARBA00022824"/>
    </source>
</evidence>
<feature type="chain" id="PRO_5031078650" evidence="6">
    <location>
        <begin position="24"/>
        <end position="920"/>
    </location>
</feature>
<dbReference type="GO" id="GO:0034663">
    <property type="term" value="C:endoplasmic reticulum chaperone complex"/>
    <property type="evidence" value="ECO:0007669"/>
    <property type="project" value="TreeGrafter"/>
</dbReference>
<keyword evidence="1" id="KW-0547">Nucleotide-binding</keyword>
<dbReference type="InterPro" id="IPR029047">
    <property type="entry name" value="HSP70_peptide-bd_sf"/>
</dbReference>
<dbReference type="PANTHER" id="PTHR45639:SF3">
    <property type="entry name" value="HYPOXIA UP-REGULATED PROTEIN 1"/>
    <property type="match status" value="1"/>
</dbReference>
<dbReference type="GO" id="GO:0140662">
    <property type="term" value="F:ATP-dependent protein folding chaperone"/>
    <property type="evidence" value="ECO:0007669"/>
    <property type="project" value="InterPro"/>
</dbReference>
<dbReference type="PANTHER" id="PTHR45639">
    <property type="entry name" value="HSC70CB, ISOFORM G-RELATED"/>
    <property type="match status" value="1"/>
</dbReference>
<dbReference type="GO" id="GO:0005524">
    <property type="term" value="F:ATP binding"/>
    <property type="evidence" value="ECO:0007669"/>
    <property type="project" value="UniProtKB-KW"/>
</dbReference>
<dbReference type="EMBL" id="HBIN01010081">
    <property type="protein sequence ID" value="CAE0437268.1"/>
    <property type="molecule type" value="Transcribed_RNA"/>
</dbReference>
<dbReference type="InterPro" id="IPR043129">
    <property type="entry name" value="ATPase_NBD"/>
</dbReference>
<feature type="compositionally biased region" description="Basic and acidic residues" evidence="5">
    <location>
        <begin position="650"/>
        <end position="670"/>
    </location>
</feature>
<name>A0A7S3PFX8_9STRA</name>
<feature type="compositionally biased region" description="Basic and acidic residues" evidence="5">
    <location>
        <begin position="873"/>
        <end position="892"/>
    </location>
</feature>
<dbReference type="Gene3D" id="3.30.30.30">
    <property type="match status" value="1"/>
</dbReference>
<evidence type="ECO:0000313" key="7">
    <source>
        <dbReference type="EMBL" id="CAE0437268.1"/>
    </source>
</evidence>